<comment type="caution">
    <text evidence="1">The sequence shown here is derived from an EMBL/GenBank/DDBJ whole genome shotgun (WGS) entry which is preliminary data.</text>
</comment>
<dbReference type="PANTHER" id="PTHR10517">
    <property type="entry name" value="FOLATE RECEPTOR"/>
    <property type="match status" value="1"/>
</dbReference>
<evidence type="ECO:0000313" key="2">
    <source>
        <dbReference type="Proteomes" id="UP001642464"/>
    </source>
</evidence>
<name>A0ABP0L8H9_9DINO</name>
<dbReference type="Pfam" id="PF03024">
    <property type="entry name" value="Folate_rec"/>
    <property type="match status" value="1"/>
</dbReference>
<dbReference type="EMBL" id="CAXAMM010015002">
    <property type="protein sequence ID" value="CAK9035258.1"/>
    <property type="molecule type" value="Genomic_DNA"/>
</dbReference>
<dbReference type="PANTHER" id="PTHR10517:SF14">
    <property type="entry name" value="FOLATE RECEPTOR 1-RELATED"/>
    <property type="match status" value="1"/>
</dbReference>
<gene>
    <name evidence="1" type="ORF">SCF082_LOCUS21216</name>
</gene>
<dbReference type="InterPro" id="IPR018143">
    <property type="entry name" value="Folate_rcpt-like"/>
</dbReference>
<proteinExistence type="predicted"/>
<reference evidence="1 2" key="1">
    <citation type="submission" date="2024-02" db="EMBL/GenBank/DDBJ databases">
        <authorList>
            <person name="Chen Y."/>
            <person name="Shah S."/>
            <person name="Dougan E. K."/>
            <person name="Thang M."/>
            <person name="Chan C."/>
        </authorList>
    </citation>
    <scope>NUCLEOTIDE SEQUENCE [LARGE SCALE GENOMIC DNA]</scope>
</reference>
<evidence type="ECO:0000313" key="1">
    <source>
        <dbReference type="EMBL" id="CAK9035258.1"/>
    </source>
</evidence>
<dbReference type="InterPro" id="IPR004269">
    <property type="entry name" value="Folate_rcpt"/>
</dbReference>
<keyword evidence="2" id="KW-1185">Reference proteome</keyword>
<keyword evidence="1" id="KW-0675">Receptor</keyword>
<organism evidence="1 2">
    <name type="scientific">Durusdinium trenchii</name>
    <dbReference type="NCBI Taxonomy" id="1381693"/>
    <lineage>
        <taxon>Eukaryota</taxon>
        <taxon>Sar</taxon>
        <taxon>Alveolata</taxon>
        <taxon>Dinophyceae</taxon>
        <taxon>Suessiales</taxon>
        <taxon>Symbiodiniaceae</taxon>
        <taxon>Durusdinium</taxon>
    </lineage>
</organism>
<sequence>MAWCKPALGLSVLLPPAWAYYQTTAQNCRRIDHIYASGQELCEKMWGTAFRYEPNETHGYTMWFFDSENPNDLTSAELGRSKAEFCHLHQHKDEPGPEPTMVSECHPWRFNSCCRREMVSSLDALKASFGNLFHWDRCGPLSQECERFFVQEACFYECDPNVAFYRKYNSSFYDPRCDAQSGHYNAMYAASKLCSHNTWELHQMPIKASYCDAWFAACQADHFCTGFDGDFFSCAGLSKNVDKEAQIMNQTWGAVSRGIAAADNYARETMYRMLHMAVVITSTVAVLACGIGGFLIHRECQGKPVFKPPPFRAAPSLMGAQQYLELSEVS</sequence>
<dbReference type="Proteomes" id="UP001642464">
    <property type="component" value="Unassembled WGS sequence"/>
</dbReference>
<accession>A0ABP0L8H9</accession>
<protein>
    <submittedName>
        <fullName evidence="1">Folate receptor alpha (FR-alpha) (Folate receptor 1) (Folate-binding protein 1) (FBP) (Milk folate-binding protein)</fullName>
    </submittedName>
</protein>